<name>A0ACC3S6T0_9PEZI</name>
<dbReference type="Proteomes" id="UP001320706">
    <property type="component" value="Unassembled WGS sequence"/>
</dbReference>
<dbReference type="EMBL" id="JAMKPW020000038">
    <property type="protein sequence ID" value="KAK8200733.1"/>
    <property type="molecule type" value="Genomic_DNA"/>
</dbReference>
<sequence length="173" mass="19421">MIIRRSTQDSPRGLQAPSIKLLICSGMVDWCFDLHCLYLAADVLAGGSEVGLATGARAPFLLAGTRLQSFPQGGYQQNSRQTEVKIKCPDKPNPEVDRSRAQTHPSRLYLTYTCIVSRLWSKMHLPISYRIKRRSAEAQSDERNDDWLYTYPASQTFSVSFQDDAGHPTIRVG</sequence>
<organism evidence="1 2">
    <name type="scientific">Zalaria obscura</name>
    <dbReference type="NCBI Taxonomy" id="2024903"/>
    <lineage>
        <taxon>Eukaryota</taxon>
        <taxon>Fungi</taxon>
        <taxon>Dikarya</taxon>
        <taxon>Ascomycota</taxon>
        <taxon>Pezizomycotina</taxon>
        <taxon>Dothideomycetes</taxon>
        <taxon>Dothideomycetidae</taxon>
        <taxon>Dothideales</taxon>
        <taxon>Zalariaceae</taxon>
        <taxon>Zalaria</taxon>
    </lineage>
</organism>
<proteinExistence type="predicted"/>
<evidence type="ECO:0000313" key="2">
    <source>
        <dbReference type="Proteomes" id="UP001320706"/>
    </source>
</evidence>
<comment type="caution">
    <text evidence="1">The sequence shown here is derived from an EMBL/GenBank/DDBJ whole genome shotgun (WGS) entry which is preliminary data.</text>
</comment>
<protein>
    <submittedName>
        <fullName evidence="1">Uncharacterized protein</fullName>
    </submittedName>
</protein>
<reference evidence="1" key="1">
    <citation type="submission" date="2024-02" db="EMBL/GenBank/DDBJ databases">
        <title>Metagenome Assembled Genome of Zalaria obscura JY119.</title>
        <authorList>
            <person name="Vighnesh L."/>
            <person name="Jagadeeshwari U."/>
            <person name="Venkata Ramana C."/>
            <person name="Sasikala C."/>
        </authorList>
    </citation>
    <scope>NUCLEOTIDE SEQUENCE</scope>
    <source>
        <strain evidence="1">JY119</strain>
    </source>
</reference>
<evidence type="ECO:0000313" key="1">
    <source>
        <dbReference type="EMBL" id="KAK8200733.1"/>
    </source>
</evidence>
<keyword evidence="2" id="KW-1185">Reference proteome</keyword>
<gene>
    <name evidence="1" type="ORF">M8818_006048</name>
</gene>
<accession>A0ACC3S6T0</accession>